<feature type="non-terminal residue" evidence="2">
    <location>
        <position position="325"/>
    </location>
</feature>
<evidence type="ECO:0000256" key="1">
    <source>
        <dbReference type="SAM" id="Coils"/>
    </source>
</evidence>
<accession>A0A134BC46</accession>
<keyword evidence="1" id="KW-0175">Coiled coil</keyword>
<proteinExistence type="predicted"/>
<protein>
    <submittedName>
        <fullName evidence="2">Uncharacterized protein</fullName>
    </submittedName>
</protein>
<keyword evidence="3" id="KW-1185">Reference proteome</keyword>
<dbReference type="STRING" id="322095.HMPREF3185_00513"/>
<dbReference type="AlphaFoldDB" id="A0A134BC46"/>
<evidence type="ECO:0000313" key="2">
    <source>
        <dbReference type="EMBL" id="KXB77516.1"/>
    </source>
</evidence>
<name>A0A134BC46_9PORP</name>
<evidence type="ECO:0000313" key="3">
    <source>
        <dbReference type="Proteomes" id="UP000070224"/>
    </source>
</evidence>
<dbReference type="Proteomes" id="UP000070224">
    <property type="component" value="Unassembled WGS sequence"/>
</dbReference>
<comment type="caution">
    <text evidence="2">The sequence shown here is derived from an EMBL/GenBank/DDBJ whole genome shotgun (WGS) entry which is preliminary data.</text>
</comment>
<organism evidence="2 3">
    <name type="scientific">Porphyromonas somerae</name>
    <dbReference type="NCBI Taxonomy" id="322095"/>
    <lineage>
        <taxon>Bacteria</taxon>
        <taxon>Pseudomonadati</taxon>
        <taxon>Bacteroidota</taxon>
        <taxon>Bacteroidia</taxon>
        <taxon>Bacteroidales</taxon>
        <taxon>Porphyromonadaceae</taxon>
        <taxon>Porphyromonas</taxon>
    </lineage>
</organism>
<feature type="coiled-coil region" evidence="1">
    <location>
        <begin position="108"/>
        <end position="135"/>
    </location>
</feature>
<dbReference type="PATRIC" id="fig|322095.3.peg.502"/>
<sequence>MTDYTQGMERDGSTLGIGKVYPTLEAMQADTAPLGDNGKPLRRGNLVAIYQESTAQTDPNSGLVCMWTGVRWVSIARIGTAMRHEYTSIESRVTEIERAQKEELKPSIETLKTALEAITKDVKKALDRLEFTEGDREKLDKINTDGKQSSYLGADGNYHVLPVQSVEVNGVTMSSDAKGKVVVTTPQGTVKSFTLNGSKLVPDEAGDLGLGLQLATENLDSKRVKVALLTSDGLELSSIELAQGGASGGGAGFLNISREVPVSTGYYSLSSALTALRSLTLDASLRSGMIITFESAEGVWSDYRYIGTTTDDTYFFSAPLWQEYA</sequence>
<reference evidence="3" key="1">
    <citation type="submission" date="2016-01" db="EMBL/GenBank/DDBJ databases">
        <authorList>
            <person name="Mitreva M."/>
            <person name="Pepin K.H."/>
            <person name="Mihindukulasuriya K.A."/>
            <person name="Fulton R."/>
            <person name="Fronick C."/>
            <person name="O'Laughlin M."/>
            <person name="Miner T."/>
            <person name="Herter B."/>
            <person name="Rosa B.A."/>
            <person name="Cordes M."/>
            <person name="Tomlinson C."/>
            <person name="Wollam A."/>
            <person name="Palsikar V.B."/>
            <person name="Mardis E.R."/>
            <person name="Wilson R.K."/>
        </authorList>
    </citation>
    <scope>NUCLEOTIDE SEQUENCE [LARGE SCALE GENOMIC DNA]</scope>
    <source>
        <strain evidence="3">KA00683</strain>
    </source>
</reference>
<gene>
    <name evidence="2" type="ORF">HMPREF3185_00513</name>
</gene>
<dbReference type="EMBL" id="LSDK01000039">
    <property type="protein sequence ID" value="KXB77516.1"/>
    <property type="molecule type" value="Genomic_DNA"/>
</dbReference>